<evidence type="ECO:0000313" key="1">
    <source>
        <dbReference type="EMBL" id="TNC45266.1"/>
    </source>
</evidence>
<accession>A0A5C4MJH4</accession>
<keyword evidence="2" id="KW-1185">Reference proteome</keyword>
<gene>
    <name evidence="1" type="ORF">FHG66_20155</name>
</gene>
<dbReference type="Proteomes" id="UP000305887">
    <property type="component" value="Unassembled WGS sequence"/>
</dbReference>
<protein>
    <submittedName>
        <fullName evidence="1">Uncharacterized protein</fullName>
    </submittedName>
</protein>
<evidence type="ECO:0000313" key="2">
    <source>
        <dbReference type="Proteomes" id="UP000305887"/>
    </source>
</evidence>
<dbReference type="RefSeq" id="WP_139078946.1">
    <property type="nucleotide sequence ID" value="NZ_VDFU01000048.1"/>
</dbReference>
<proteinExistence type="predicted"/>
<comment type="caution">
    <text evidence="1">The sequence shown here is derived from an EMBL/GenBank/DDBJ whole genome shotgun (WGS) entry which is preliminary data.</text>
</comment>
<sequence>MTIEHFIPERAYDQLVHELTALAVQQGRPGPHAETWAVEFLNLAGVWPDLFAPVCETEPNRAAA</sequence>
<name>A0A5C4MJH4_9RHOB</name>
<reference evidence="1 2" key="1">
    <citation type="submission" date="2019-06" db="EMBL/GenBank/DDBJ databases">
        <title>YIM 131921 draft genome.</title>
        <authorList>
            <person name="Jiang L."/>
        </authorList>
    </citation>
    <scope>NUCLEOTIDE SEQUENCE [LARGE SCALE GENOMIC DNA]</scope>
    <source>
        <strain evidence="1 2">YIM 131921</strain>
    </source>
</reference>
<organism evidence="1 2">
    <name type="scientific">Rubellimicrobium rubrum</name>
    <dbReference type="NCBI Taxonomy" id="2585369"/>
    <lineage>
        <taxon>Bacteria</taxon>
        <taxon>Pseudomonadati</taxon>
        <taxon>Pseudomonadota</taxon>
        <taxon>Alphaproteobacteria</taxon>
        <taxon>Rhodobacterales</taxon>
        <taxon>Roseobacteraceae</taxon>
        <taxon>Rubellimicrobium</taxon>
    </lineage>
</organism>
<dbReference type="AlphaFoldDB" id="A0A5C4MJH4"/>
<dbReference type="EMBL" id="VDFU01000048">
    <property type="protein sequence ID" value="TNC45266.1"/>
    <property type="molecule type" value="Genomic_DNA"/>
</dbReference>